<keyword evidence="1" id="KW-0472">Membrane</keyword>
<reference evidence="2" key="1">
    <citation type="submission" date="2014-09" db="EMBL/GenBank/DDBJ databases">
        <authorList>
            <person name="Magalhaes I.L.F."/>
            <person name="Oliveira U."/>
            <person name="Santos F.R."/>
            <person name="Vidigal T.H.D.A."/>
            <person name="Brescovit A.D."/>
            <person name="Santos A.J."/>
        </authorList>
    </citation>
    <scope>NUCLEOTIDE SEQUENCE</scope>
    <source>
        <tissue evidence="2">Shoot tissue taken approximately 20 cm above the soil surface</tissue>
    </source>
</reference>
<protein>
    <submittedName>
        <fullName evidence="2">Uncharacterized protein</fullName>
    </submittedName>
</protein>
<evidence type="ECO:0000256" key="1">
    <source>
        <dbReference type="SAM" id="Phobius"/>
    </source>
</evidence>
<feature type="transmembrane region" description="Helical" evidence="1">
    <location>
        <begin position="6"/>
        <end position="28"/>
    </location>
</feature>
<keyword evidence="1" id="KW-0812">Transmembrane</keyword>
<reference evidence="2" key="2">
    <citation type="journal article" date="2015" name="Data Brief">
        <title>Shoot transcriptome of the giant reed, Arundo donax.</title>
        <authorList>
            <person name="Barrero R.A."/>
            <person name="Guerrero F.D."/>
            <person name="Moolhuijzen P."/>
            <person name="Goolsby J.A."/>
            <person name="Tidwell J."/>
            <person name="Bellgard S.E."/>
            <person name="Bellgard M.I."/>
        </authorList>
    </citation>
    <scope>NUCLEOTIDE SEQUENCE</scope>
    <source>
        <tissue evidence="2">Shoot tissue taken approximately 20 cm above the soil surface</tissue>
    </source>
</reference>
<accession>A0A0A9CP04</accession>
<organism evidence="2">
    <name type="scientific">Arundo donax</name>
    <name type="common">Giant reed</name>
    <name type="synonym">Donax arundinaceus</name>
    <dbReference type="NCBI Taxonomy" id="35708"/>
    <lineage>
        <taxon>Eukaryota</taxon>
        <taxon>Viridiplantae</taxon>
        <taxon>Streptophyta</taxon>
        <taxon>Embryophyta</taxon>
        <taxon>Tracheophyta</taxon>
        <taxon>Spermatophyta</taxon>
        <taxon>Magnoliopsida</taxon>
        <taxon>Liliopsida</taxon>
        <taxon>Poales</taxon>
        <taxon>Poaceae</taxon>
        <taxon>PACMAD clade</taxon>
        <taxon>Arundinoideae</taxon>
        <taxon>Arundineae</taxon>
        <taxon>Arundo</taxon>
    </lineage>
</organism>
<evidence type="ECO:0000313" key="2">
    <source>
        <dbReference type="EMBL" id="JAD76153.1"/>
    </source>
</evidence>
<sequence>MICYCSVTVIISFIFSIKFLIGEIVIILRSNVYCH</sequence>
<dbReference type="EMBL" id="GBRH01221742">
    <property type="protein sequence ID" value="JAD76153.1"/>
    <property type="molecule type" value="Transcribed_RNA"/>
</dbReference>
<proteinExistence type="predicted"/>
<dbReference type="AlphaFoldDB" id="A0A0A9CP04"/>
<keyword evidence="1" id="KW-1133">Transmembrane helix</keyword>
<name>A0A0A9CP04_ARUDO</name>